<dbReference type="RefSeq" id="WP_269659877.1">
    <property type="nucleotide sequence ID" value="NZ_CP114413.1"/>
</dbReference>
<name>A0ABY7KF07_9ACTN</name>
<dbReference type="EMBL" id="CP114413">
    <property type="protein sequence ID" value="WAZ22255.1"/>
    <property type="molecule type" value="Genomic_DNA"/>
</dbReference>
<protein>
    <recommendedName>
        <fullName evidence="4">AB hydrolase-1 domain-containing protein</fullName>
    </recommendedName>
</protein>
<evidence type="ECO:0000256" key="1">
    <source>
        <dbReference type="SAM" id="MobiDB-lite"/>
    </source>
</evidence>
<reference evidence="2" key="1">
    <citation type="submission" date="2022-12" db="EMBL/GenBank/DDBJ databases">
        <authorList>
            <person name="Ruckert C."/>
            <person name="Busche T."/>
            <person name="Kalinowski J."/>
            <person name="Wittmann C."/>
        </authorList>
    </citation>
    <scope>NUCLEOTIDE SEQUENCE</scope>
    <source>
        <strain evidence="2">DSM 40467</strain>
    </source>
</reference>
<evidence type="ECO:0008006" key="4">
    <source>
        <dbReference type="Google" id="ProtNLM"/>
    </source>
</evidence>
<evidence type="ECO:0000313" key="3">
    <source>
        <dbReference type="Proteomes" id="UP001164439"/>
    </source>
</evidence>
<dbReference type="InterPro" id="IPR029058">
    <property type="entry name" value="AB_hydrolase_fold"/>
</dbReference>
<feature type="region of interest" description="Disordered" evidence="1">
    <location>
        <begin position="59"/>
        <end position="90"/>
    </location>
</feature>
<organism evidence="2 3">
    <name type="scientific">Streptomyces cinnabarinus</name>
    <dbReference type="NCBI Taxonomy" id="67287"/>
    <lineage>
        <taxon>Bacteria</taxon>
        <taxon>Bacillati</taxon>
        <taxon>Actinomycetota</taxon>
        <taxon>Actinomycetes</taxon>
        <taxon>Kitasatosporales</taxon>
        <taxon>Streptomycetaceae</taxon>
        <taxon>Streptomyces</taxon>
    </lineage>
</organism>
<dbReference type="SUPFAM" id="SSF53474">
    <property type="entry name" value="alpha/beta-Hydrolases"/>
    <property type="match status" value="1"/>
</dbReference>
<dbReference type="Proteomes" id="UP001164439">
    <property type="component" value="Chromosome"/>
</dbReference>
<evidence type="ECO:0000313" key="2">
    <source>
        <dbReference type="EMBL" id="WAZ22255.1"/>
    </source>
</evidence>
<gene>
    <name evidence="2" type="ORF">STRCI_003496</name>
</gene>
<accession>A0ABY7KF07</accession>
<proteinExistence type="predicted"/>
<feature type="compositionally biased region" description="Low complexity" evidence="1">
    <location>
        <begin position="76"/>
        <end position="87"/>
    </location>
</feature>
<dbReference type="Gene3D" id="3.40.50.1820">
    <property type="entry name" value="alpha/beta hydrolase"/>
    <property type="match status" value="1"/>
</dbReference>
<sequence>MSTLLFVHGTGVRRFAYTGMLTLLRDTMAVHAPRARVEACYWGDDFGVSIGVGARALPGAEPARTEADADADTGTEGESGAESGAEAPSVTEHWLRAASFPTGDLPDDDRDALAWGLLYEDPLSALRRPEEGAFRGRVADRTGPQVARRARALAAEPPEPLAALLAAPRVRREFAVSVVTVLDSPEGQDAVARGLGPGELPAALATAVVAHLLGGAQHRGNPVLWSTDQRDDAVRALTTALGGVPRGAVDRTLLRASWWTVRRFGLLGRVQKSRAEIMTGVHPQVGDVLKYLARGHQLRDFIKNRLAEVDGPVVLLGHSLGGIAAVDLLAEGKLSGVQHLVTVGTQAAHLYEIDALPGLDQGKPLPEHFPAWTNFYDKRDLLGFAAAPVFPRRVEDCEINTRQPFPAAHSAYFAAPEFQRRLAGILRAGA</sequence>
<keyword evidence="3" id="KW-1185">Reference proteome</keyword>